<protein>
    <submittedName>
        <fullName evidence="1">Fumarylacetoacetate hydrolase</fullName>
    </submittedName>
</protein>
<dbReference type="InterPro" id="IPR051781">
    <property type="entry name" value="Metallo-dep_Hydrolase"/>
</dbReference>
<evidence type="ECO:0000313" key="2">
    <source>
        <dbReference type="Proteomes" id="UP001149165"/>
    </source>
</evidence>
<gene>
    <name evidence="1" type="ORF">N7456_005633</name>
</gene>
<dbReference type="SUPFAM" id="SSF51338">
    <property type="entry name" value="Composite domain of metallo-dependent hydrolases"/>
    <property type="match status" value="1"/>
</dbReference>
<evidence type="ECO:0000313" key="1">
    <source>
        <dbReference type="EMBL" id="KAJ5108958.1"/>
    </source>
</evidence>
<dbReference type="InterPro" id="IPR032466">
    <property type="entry name" value="Metal_Hydrolase"/>
</dbReference>
<dbReference type="Proteomes" id="UP001149165">
    <property type="component" value="Unassembled WGS sequence"/>
</dbReference>
<keyword evidence="2" id="KW-1185">Reference proteome</keyword>
<dbReference type="EMBL" id="JAPQKH010000003">
    <property type="protein sequence ID" value="KAJ5108958.1"/>
    <property type="molecule type" value="Genomic_DNA"/>
</dbReference>
<proteinExistence type="predicted"/>
<reference evidence="1" key="1">
    <citation type="submission" date="2022-11" db="EMBL/GenBank/DDBJ databases">
        <authorList>
            <person name="Petersen C."/>
        </authorList>
    </citation>
    <scope>NUCLEOTIDE SEQUENCE</scope>
    <source>
        <strain evidence="1">IBT 30069</strain>
    </source>
</reference>
<dbReference type="SUPFAM" id="SSF51556">
    <property type="entry name" value="Metallo-dependent hydrolases"/>
    <property type="match status" value="1"/>
</dbReference>
<organism evidence="1 2">
    <name type="scientific">Penicillium angulare</name>
    <dbReference type="NCBI Taxonomy" id="116970"/>
    <lineage>
        <taxon>Eukaryota</taxon>
        <taxon>Fungi</taxon>
        <taxon>Dikarya</taxon>
        <taxon>Ascomycota</taxon>
        <taxon>Pezizomycotina</taxon>
        <taxon>Eurotiomycetes</taxon>
        <taxon>Eurotiomycetidae</taxon>
        <taxon>Eurotiales</taxon>
        <taxon>Aspergillaceae</taxon>
        <taxon>Penicillium</taxon>
    </lineage>
</organism>
<reference evidence="1" key="2">
    <citation type="journal article" date="2023" name="IMA Fungus">
        <title>Comparative genomic study of the Penicillium genus elucidates a diverse pangenome and 15 lateral gene transfer events.</title>
        <authorList>
            <person name="Petersen C."/>
            <person name="Sorensen T."/>
            <person name="Nielsen M.R."/>
            <person name="Sondergaard T.E."/>
            <person name="Sorensen J.L."/>
            <person name="Fitzpatrick D.A."/>
            <person name="Frisvad J.C."/>
            <person name="Nielsen K.L."/>
        </authorList>
    </citation>
    <scope>NUCLEOTIDE SEQUENCE</scope>
    <source>
        <strain evidence="1">IBT 30069</strain>
    </source>
</reference>
<comment type="caution">
    <text evidence="1">The sequence shown here is derived from an EMBL/GenBank/DDBJ whole genome shotgun (WGS) entry which is preliminary data.</text>
</comment>
<accession>A0A9W9KKQ0</accession>
<dbReference type="OrthoDB" id="194468at2759"/>
<name>A0A9W9KKQ0_9EURO</name>
<dbReference type="Gene3D" id="2.30.40.10">
    <property type="entry name" value="Urease, subunit C, domain 1"/>
    <property type="match status" value="1"/>
</dbReference>
<dbReference type="Gene3D" id="3.20.20.140">
    <property type="entry name" value="Metal-dependent hydrolases"/>
    <property type="match status" value="1"/>
</dbReference>
<keyword evidence="1" id="KW-0378">Hydrolase</keyword>
<dbReference type="PANTHER" id="PTHR43135:SF3">
    <property type="entry name" value="ALPHA-D-RIBOSE 1-METHYLPHOSPHONATE 5-TRIPHOSPHATE DIPHOSPHATASE"/>
    <property type="match status" value="1"/>
</dbReference>
<dbReference type="PANTHER" id="PTHR43135">
    <property type="entry name" value="ALPHA-D-RIBOSE 1-METHYLPHOSPHONATE 5-TRIPHOSPHATE DIPHOSPHATASE"/>
    <property type="match status" value="1"/>
</dbReference>
<dbReference type="InterPro" id="IPR011059">
    <property type="entry name" value="Metal-dep_hydrolase_composite"/>
</dbReference>
<sequence>MSKPIHYGRTKDDWGSPLSSRKLCPHEDVKFDPKLKPRAHPMAGERIHSVGSVPNFETIRKDPGVTIIHGKGRTLMSGLGDAHTHLSWNDAALGIALMLAATEGKLTWNIIETLGEVGVEEHTIITARSAMTYIDSGYTMCYGAASAKERLDCVIRNAINQGSIPGPRYLANGKEIARRGGELTPAITTFADGENEMVDLMTSL</sequence>
<dbReference type="GO" id="GO:0016810">
    <property type="term" value="F:hydrolase activity, acting on carbon-nitrogen (but not peptide) bonds"/>
    <property type="evidence" value="ECO:0007669"/>
    <property type="project" value="InterPro"/>
</dbReference>
<dbReference type="AlphaFoldDB" id="A0A9W9KKQ0"/>